<proteinExistence type="predicted"/>
<gene>
    <name evidence="2" type="primary">PCL5_17</name>
    <name evidence="2" type="ORF">K7432_008590</name>
</gene>
<accession>A0ABR2WRQ2</accession>
<organism evidence="2 3">
    <name type="scientific">Basidiobolus ranarum</name>
    <dbReference type="NCBI Taxonomy" id="34480"/>
    <lineage>
        <taxon>Eukaryota</taxon>
        <taxon>Fungi</taxon>
        <taxon>Fungi incertae sedis</taxon>
        <taxon>Zoopagomycota</taxon>
        <taxon>Entomophthoromycotina</taxon>
        <taxon>Basidiobolomycetes</taxon>
        <taxon>Basidiobolales</taxon>
        <taxon>Basidiobolaceae</taxon>
        <taxon>Basidiobolus</taxon>
    </lineage>
</organism>
<evidence type="ECO:0000256" key="1">
    <source>
        <dbReference type="SAM" id="MobiDB-lite"/>
    </source>
</evidence>
<name>A0ABR2WRQ2_9FUNG</name>
<feature type="region of interest" description="Disordered" evidence="1">
    <location>
        <begin position="321"/>
        <end position="346"/>
    </location>
</feature>
<sequence length="377" mass="43425">MFDCRIFAIPHCSAMAFLNYPYLVSQAQAILKEQKNVPRGLASLLAWLTLKLNELLALLSCHLKHKPSMSQVLITYKQSGEFIECLVDAVEYVVEKIWYQHTSLGRTKRLLLRAFVRETIKTSRVFYSTVMISLLYIYRIQPLLTSEVSVQSAYKTLRQDATTYDSSSEIKSPLFSSEEKISDDYPMEIQDCSTHVRTALVGALMAASKYHQEHAPTNSDWARYTSLDLTEVTKVELAFLHCSHHRLFVSVSEYERWSLGLMQEINQEQTFSEKFHQVLPPSPSTELDLSSLLRNSYPRSMPGSLEESIRSQITTFFKKPQKDSYKGKRGLYSSRGPTHRSNRSPTMPLACKKTYLRYCYSEESRNVLNSERTFLLK</sequence>
<dbReference type="EMBL" id="JASJQH010000484">
    <property type="protein sequence ID" value="KAK9764147.1"/>
    <property type="molecule type" value="Genomic_DNA"/>
</dbReference>
<dbReference type="CDD" id="cd20557">
    <property type="entry name" value="CYCLIN_ScPCL1-like"/>
    <property type="match status" value="1"/>
</dbReference>
<protein>
    <submittedName>
        <fullName evidence="2">PHO85 cyclin-5</fullName>
    </submittedName>
</protein>
<evidence type="ECO:0000313" key="3">
    <source>
        <dbReference type="Proteomes" id="UP001479436"/>
    </source>
</evidence>
<reference evidence="2 3" key="1">
    <citation type="submission" date="2023-04" db="EMBL/GenBank/DDBJ databases">
        <title>Genome of Basidiobolus ranarum AG-B5.</title>
        <authorList>
            <person name="Stajich J.E."/>
            <person name="Carter-House D."/>
            <person name="Gryganskyi A."/>
        </authorList>
    </citation>
    <scope>NUCLEOTIDE SEQUENCE [LARGE SCALE GENOMIC DNA]</scope>
    <source>
        <strain evidence="2 3">AG-B5</strain>
    </source>
</reference>
<dbReference type="InterPro" id="IPR013922">
    <property type="entry name" value="Cyclin_PHO80-like"/>
</dbReference>
<keyword evidence="3" id="KW-1185">Reference proteome</keyword>
<dbReference type="Proteomes" id="UP001479436">
    <property type="component" value="Unassembled WGS sequence"/>
</dbReference>
<dbReference type="PANTHER" id="PTHR15615">
    <property type="match status" value="1"/>
</dbReference>
<dbReference type="Gene3D" id="1.10.472.10">
    <property type="entry name" value="Cyclin-like"/>
    <property type="match status" value="1"/>
</dbReference>
<comment type="caution">
    <text evidence="2">The sequence shown here is derived from an EMBL/GenBank/DDBJ whole genome shotgun (WGS) entry which is preliminary data.</text>
</comment>
<evidence type="ECO:0000313" key="2">
    <source>
        <dbReference type="EMBL" id="KAK9764147.1"/>
    </source>
</evidence>
<dbReference type="PANTHER" id="PTHR15615:SF36">
    <property type="entry name" value="PHO85 CYCLIN-5"/>
    <property type="match status" value="1"/>
</dbReference>